<feature type="domain" description="Formyl transferase N-terminal" evidence="9">
    <location>
        <begin position="7"/>
        <end position="183"/>
    </location>
</feature>
<keyword evidence="6 8" id="KW-0648">Protein biosynthesis</keyword>
<dbReference type="GO" id="GO:0005829">
    <property type="term" value="C:cytosol"/>
    <property type="evidence" value="ECO:0007669"/>
    <property type="project" value="TreeGrafter"/>
</dbReference>
<evidence type="ECO:0000256" key="4">
    <source>
        <dbReference type="ARBA" id="ARBA00016014"/>
    </source>
</evidence>
<evidence type="ECO:0000259" key="10">
    <source>
        <dbReference type="Pfam" id="PF02911"/>
    </source>
</evidence>
<dbReference type="GO" id="GO:0004479">
    <property type="term" value="F:methionyl-tRNA formyltransferase activity"/>
    <property type="evidence" value="ECO:0007669"/>
    <property type="project" value="UniProtKB-UniRule"/>
</dbReference>
<dbReference type="Pfam" id="PF00551">
    <property type="entry name" value="Formyl_trans_N"/>
    <property type="match status" value="1"/>
</dbReference>
<proteinExistence type="inferred from homology"/>
<protein>
    <recommendedName>
        <fullName evidence="4 8">Methionyl-tRNA formyltransferase</fullName>
        <ecNumber evidence="3 8">2.1.2.9</ecNumber>
    </recommendedName>
</protein>
<evidence type="ECO:0000259" key="9">
    <source>
        <dbReference type="Pfam" id="PF00551"/>
    </source>
</evidence>
<evidence type="ECO:0000313" key="11">
    <source>
        <dbReference type="EMBL" id="PLK58778.1"/>
    </source>
</evidence>
<evidence type="ECO:0000256" key="5">
    <source>
        <dbReference type="ARBA" id="ARBA00022679"/>
    </source>
</evidence>
<evidence type="ECO:0000313" key="12">
    <source>
        <dbReference type="Proteomes" id="UP000234253"/>
    </source>
</evidence>
<keyword evidence="5 8" id="KW-0808">Transferase</keyword>
<evidence type="ECO:0000256" key="7">
    <source>
        <dbReference type="ARBA" id="ARBA00048558"/>
    </source>
</evidence>
<reference evidence="11 12" key="1">
    <citation type="submission" date="2017-06" db="EMBL/GenBank/DDBJ databases">
        <title>Metabolic interaction between xylem feeders and their symbionts.</title>
        <authorList>
            <person name="Chouaia B."/>
        </authorList>
    </citation>
    <scope>NUCLEOTIDE SEQUENCE [LARGE SCALE GENOMIC DNA]</scope>
    <source>
        <strain evidence="11 12">Gra</strain>
    </source>
</reference>
<dbReference type="PANTHER" id="PTHR11138:SF5">
    <property type="entry name" value="METHIONYL-TRNA FORMYLTRANSFERASE, MITOCHONDRIAL"/>
    <property type="match status" value="1"/>
</dbReference>
<dbReference type="RefSeq" id="WP_101626856.1">
    <property type="nucleotide sequence ID" value="NZ_NJPO01000078.1"/>
</dbReference>
<feature type="binding site" evidence="8">
    <location>
        <begin position="113"/>
        <end position="116"/>
    </location>
    <ligand>
        <name>(6S)-5,6,7,8-tetrahydrofolate</name>
        <dbReference type="ChEBI" id="CHEBI:57453"/>
    </ligand>
</feature>
<dbReference type="OrthoDB" id="9802815at2"/>
<comment type="caution">
    <text evidence="11">The sequence shown here is derived from an EMBL/GenBank/DDBJ whole genome shotgun (WGS) entry which is preliminary data.</text>
</comment>
<dbReference type="Proteomes" id="UP000234253">
    <property type="component" value="Unassembled WGS sequence"/>
</dbReference>
<evidence type="ECO:0000256" key="8">
    <source>
        <dbReference type="HAMAP-Rule" id="MF_00182"/>
    </source>
</evidence>
<dbReference type="PANTHER" id="PTHR11138">
    <property type="entry name" value="METHIONYL-TRNA FORMYLTRANSFERASE"/>
    <property type="match status" value="1"/>
</dbReference>
<organism evidence="11 12">
    <name type="scientific">Candidatus Palibaumannia cicadellinicola</name>
    <dbReference type="NCBI Taxonomy" id="186490"/>
    <lineage>
        <taxon>Bacteria</taxon>
        <taxon>Pseudomonadati</taxon>
        <taxon>Pseudomonadota</taxon>
        <taxon>Gammaproteobacteria</taxon>
        <taxon>Candidatus Palibaumannia</taxon>
    </lineage>
</organism>
<name>A0A2N4XXG1_9GAMM</name>
<dbReference type="InterPro" id="IPR041711">
    <property type="entry name" value="Met-tRNA-FMT_N"/>
</dbReference>
<comment type="function">
    <text evidence="1 8">Attaches a formyl group to the free amino group of methionyl-tRNA(fMet). The formyl group appears to play a dual role in the initiator identity of N-formylmethionyl-tRNA by promoting its recognition by IF2 and preventing the misappropriation of this tRNA by the elongation apparatus.</text>
</comment>
<dbReference type="EMBL" id="NJPO01000078">
    <property type="protein sequence ID" value="PLK58778.1"/>
    <property type="molecule type" value="Genomic_DNA"/>
</dbReference>
<evidence type="ECO:0000256" key="1">
    <source>
        <dbReference type="ARBA" id="ARBA00002606"/>
    </source>
</evidence>
<evidence type="ECO:0000256" key="6">
    <source>
        <dbReference type="ARBA" id="ARBA00022917"/>
    </source>
</evidence>
<accession>A0A2N4XXG1</accession>
<dbReference type="CDD" id="cd08704">
    <property type="entry name" value="Met_tRNA_FMT_C"/>
    <property type="match status" value="1"/>
</dbReference>
<dbReference type="EC" id="2.1.2.9" evidence="3 8"/>
<dbReference type="SUPFAM" id="SSF50486">
    <property type="entry name" value="FMT C-terminal domain-like"/>
    <property type="match status" value="1"/>
</dbReference>
<dbReference type="Gene3D" id="3.10.25.10">
    <property type="entry name" value="Formyl transferase, C-terminal domain"/>
    <property type="match status" value="1"/>
</dbReference>
<dbReference type="InterPro" id="IPR036477">
    <property type="entry name" value="Formyl_transf_N_sf"/>
</dbReference>
<feature type="domain" description="Formyl transferase C-terminal" evidence="10">
    <location>
        <begin position="207"/>
        <end position="304"/>
    </location>
</feature>
<comment type="catalytic activity">
    <reaction evidence="7 8">
        <text>L-methionyl-tRNA(fMet) + (6R)-10-formyltetrahydrofolate = N-formyl-L-methionyl-tRNA(fMet) + (6S)-5,6,7,8-tetrahydrofolate + H(+)</text>
        <dbReference type="Rhea" id="RHEA:24380"/>
        <dbReference type="Rhea" id="RHEA-COMP:9952"/>
        <dbReference type="Rhea" id="RHEA-COMP:9953"/>
        <dbReference type="ChEBI" id="CHEBI:15378"/>
        <dbReference type="ChEBI" id="CHEBI:57453"/>
        <dbReference type="ChEBI" id="CHEBI:78530"/>
        <dbReference type="ChEBI" id="CHEBI:78844"/>
        <dbReference type="ChEBI" id="CHEBI:195366"/>
        <dbReference type="EC" id="2.1.2.9"/>
    </reaction>
</comment>
<dbReference type="Pfam" id="PF02911">
    <property type="entry name" value="Formyl_trans_C"/>
    <property type="match status" value="1"/>
</dbReference>
<dbReference type="InterPro" id="IPR005793">
    <property type="entry name" value="Formyl_trans_C"/>
</dbReference>
<sequence length="315" mass="34786">MSKSIRIIFAGTPNFAACHLLALIHSPYQVVGVFTQPDRPAGRGHRLSASAVKQLAQLYNLPVFQPISLHEDNGKRIVQHLGADIMVVVAYGLILPQDMLSFLKLGCINVHASLLPRWRGAAPIQRALWAGDTETGVTIMQIDAGLDTGFMLYKVTCTIRPFDTSVTLYDKVTKLGPTALLTTLKQIVDGSQVAEPQDSTLVTYANKLSKEEARLDWQLPAIQLERCIRAFNPWPVSYFQVRDQKIKVWRAYVDDICHKSVPGTILSANTAGIKIATSDGVLILTLVQPAGTKQMSVKDLLNSRREWFVPGLILD</sequence>
<dbReference type="InterPro" id="IPR011034">
    <property type="entry name" value="Formyl_transferase-like_C_sf"/>
</dbReference>
<dbReference type="Gene3D" id="3.40.50.170">
    <property type="entry name" value="Formyl transferase, N-terminal domain"/>
    <property type="match status" value="1"/>
</dbReference>
<dbReference type="SUPFAM" id="SSF53328">
    <property type="entry name" value="Formyltransferase"/>
    <property type="match status" value="1"/>
</dbReference>
<dbReference type="HAMAP" id="MF_00182">
    <property type="entry name" value="Formyl_trans"/>
    <property type="match status" value="1"/>
</dbReference>
<evidence type="ECO:0000256" key="2">
    <source>
        <dbReference type="ARBA" id="ARBA00010699"/>
    </source>
</evidence>
<dbReference type="InterPro" id="IPR002376">
    <property type="entry name" value="Formyl_transf_N"/>
</dbReference>
<dbReference type="AlphaFoldDB" id="A0A2N4XXG1"/>
<dbReference type="InterPro" id="IPR005794">
    <property type="entry name" value="Fmt"/>
</dbReference>
<comment type="similarity">
    <text evidence="2 8">Belongs to the Fmt family.</text>
</comment>
<dbReference type="CDD" id="cd08646">
    <property type="entry name" value="FMT_core_Met-tRNA-FMT_N"/>
    <property type="match status" value="1"/>
</dbReference>
<gene>
    <name evidence="8" type="primary">fmt</name>
    <name evidence="11" type="ORF">CEX73_01580</name>
</gene>
<dbReference type="InterPro" id="IPR037022">
    <property type="entry name" value="Formyl_trans_C_sf"/>
</dbReference>
<dbReference type="FunFam" id="3.40.50.170:FF:000003">
    <property type="entry name" value="Methionyl-tRNA formyltransferase"/>
    <property type="match status" value="1"/>
</dbReference>
<dbReference type="NCBIfam" id="TIGR00460">
    <property type="entry name" value="fmt"/>
    <property type="match status" value="1"/>
</dbReference>
<evidence type="ECO:0000256" key="3">
    <source>
        <dbReference type="ARBA" id="ARBA00012261"/>
    </source>
</evidence>
<dbReference type="InterPro" id="IPR044135">
    <property type="entry name" value="Met-tRNA-FMT_C"/>
</dbReference>